<dbReference type="KEGG" id="hja:BST95_08225"/>
<dbReference type="EMBL" id="PKUR01000002">
    <property type="protein sequence ID" value="PLW86961.1"/>
    <property type="molecule type" value="Genomic_DNA"/>
</dbReference>
<evidence type="ECO:0000313" key="2">
    <source>
        <dbReference type="EMBL" id="PLW86961.1"/>
    </source>
</evidence>
<evidence type="ECO:0000259" key="1">
    <source>
        <dbReference type="Pfam" id="PF01323"/>
    </source>
</evidence>
<keyword evidence="3" id="KW-1185">Reference proteome</keyword>
<dbReference type="SUPFAM" id="SSF52833">
    <property type="entry name" value="Thioredoxin-like"/>
    <property type="match status" value="2"/>
</dbReference>
<name>A0AAP8MFQ6_9GAMM</name>
<gene>
    <name evidence="2" type="ORF">C0029_07270</name>
</gene>
<reference evidence="2 3" key="1">
    <citation type="submission" date="2018-01" db="EMBL/GenBank/DDBJ databases">
        <title>The draft genome sequence of Halioglobus japonicus S1-36.</title>
        <authorList>
            <person name="Du Z.-J."/>
            <person name="Shi M.-J."/>
        </authorList>
    </citation>
    <scope>NUCLEOTIDE SEQUENCE [LARGE SCALE GENOMIC DNA]</scope>
    <source>
        <strain evidence="2 3">S1-36</strain>
    </source>
</reference>
<dbReference type="RefSeq" id="WP_084201107.1">
    <property type="nucleotide sequence ID" value="NZ_BMYL01000002.1"/>
</dbReference>
<keyword evidence="2" id="KW-0413">Isomerase</keyword>
<comment type="caution">
    <text evidence="2">The sequence shown here is derived from an EMBL/GenBank/DDBJ whole genome shotgun (WGS) entry which is preliminary data.</text>
</comment>
<dbReference type="Pfam" id="PF01323">
    <property type="entry name" value="DSBA"/>
    <property type="match status" value="1"/>
</dbReference>
<feature type="domain" description="DSBA-like thioredoxin" evidence="1">
    <location>
        <begin position="256"/>
        <end position="445"/>
    </location>
</feature>
<dbReference type="AlphaFoldDB" id="A0AAP8MFQ6"/>
<sequence length="454" mass="50662">MLEPENNPNPAYIVDPPRLLRFVMARALGRVANTEQIAKKRVKAEKARQAAGSAHVVEYFHQVDDPYSYLMAQVLERFVQRYDIELVPHLIRATGGRNQPEEEKLAVWARRDCGLIAPHYGLSFPETAGVRPESAHHATVNGALAALGPDEFVAQVQNLTASAWSDTPIDGAQATVSETETQAAIMAGSARLAELGHYSGAMLYYGGEWYWGVDRLFHLEQRLRDLDACKSPDEPYIVPRPEIDVSDVDASGLDLHFFPSLNSPYTSIIYDSTVALAQACNVNFHLKPVLPMIMRGVAATTTKGTYIFFDTKREGDFFGVPFGKHVTPIGEPTRQAYSLFPWARSQGKDTELLSILLRYAWSEGRGLHKQKYLKMAVEEVGLDWTDACQQLGTADWQPYIEQHQDEMVEGMGLWGVPSYRLCGPDGEPDLEVWGQDRLWLVAAEIRRRVALSGA</sequence>
<proteinExistence type="predicted"/>
<dbReference type="GO" id="GO:0016853">
    <property type="term" value="F:isomerase activity"/>
    <property type="evidence" value="ECO:0007669"/>
    <property type="project" value="UniProtKB-KW"/>
</dbReference>
<evidence type="ECO:0000313" key="3">
    <source>
        <dbReference type="Proteomes" id="UP000235162"/>
    </source>
</evidence>
<dbReference type="InterPro" id="IPR036249">
    <property type="entry name" value="Thioredoxin-like_sf"/>
</dbReference>
<dbReference type="PANTHER" id="PTHR42943">
    <property type="entry name" value="GLUTATHIONE S-TRANSFERASE KAPPA"/>
    <property type="match status" value="1"/>
</dbReference>
<dbReference type="GO" id="GO:0016491">
    <property type="term" value="F:oxidoreductase activity"/>
    <property type="evidence" value="ECO:0007669"/>
    <property type="project" value="InterPro"/>
</dbReference>
<protein>
    <submittedName>
        <fullName evidence="2">2-hydroxychromene-2-carboxylate isomerase</fullName>
    </submittedName>
</protein>
<dbReference type="InterPro" id="IPR001853">
    <property type="entry name" value="DSBA-like_thioredoxin_dom"/>
</dbReference>
<accession>A0AAP8MFQ6</accession>
<dbReference type="Proteomes" id="UP000235162">
    <property type="component" value="Unassembled WGS sequence"/>
</dbReference>
<dbReference type="InterPro" id="IPR051924">
    <property type="entry name" value="GST_Kappa/NadH"/>
</dbReference>
<dbReference type="Gene3D" id="3.40.30.10">
    <property type="entry name" value="Glutaredoxin"/>
    <property type="match status" value="2"/>
</dbReference>
<dbReference type="PANTHER" id="PTHR42943:SF2">
    <property type="entry name" value="GLUTATHIONE S-TRANSFERASE KAPPA 1"/>
    <property type="match status" value="1"/>
</dbReference>
<organism evidence="2 3">
    <name type="scientific">Halioglobus japonicus</name>
    <dbReference type="NCBI Taxonomy" id="930805"/>
    <lineage>
        <taxon>Bacteria</taxon>
        <taxon>Pseudomonadati</taxon>
        <taxon>Pseudomonadota</taxon>
        <taxon>Gammaproteobacteria</taxon>
        <taxon>Cellvibrionales</taxon>
        <taxon>Halieaceae</taxon>
        <taxon>Halioglobus</taxon>
    </lineage>
</organism>